<gene>
    <name evidence="2" type="ORF">S06H3_60764</name>
</gene>
<feature type="non-terminal residue" evidence="2">
    <location>
        <position position="173"/>
    </location>
</feature>
<dbReference type="Gene3D" id="1.10.1060.10">
    <property type="entry name" value="Alpha-helical ferredoxin"/>
    <property type="match status" value="1"/>
</dbReference>
<dbReference type="InterPro" id="IPR011008">
    <property type="entry name" value="Dimeric_a/b-barrel"/>
</dbReference>
<name>X1PY76_9ZZZZ</name>
<dbReference type="InterPro" id="IPR051460">
    <property type="entry name" value="HdrC_iron-sulfur_subunit"/>
</dbReference>
<protein>
    <recommendedName>
        <fullName evidence="1">4Fe-4S ferredoxin-type domain-containing protein</fullName>
    </recommendedName>
</protein>
<sequence>METKAYLMIKMDKEDGGDGHTNAVKELEAIPEVETVASVSGEYDLVGVAMVDTPKRVAGVADKIQAKEWVKSLHILKVEPTAPNPFLDEVCSTPGGESIRWCAQCGLCSASCPNVAQMDYSPRKIIAMARAGMRYDILTSNTMWTCASCYLCTVHCPKGVKITELMQRANSGL</sequence>
<dbReference type="Gene3D" id="3.30.70.920">
    <property type="match status" value="1"/>
</dbReference>
<dbReference type="EMBL" id="BARV01039700">
    <property type="protein sequence ID" value="GAI47461.1"/>
    <property type="molecule type" value="Genomic_DNA"/>
</dbReference>
<dbReference type="InterPro" id="IPR009051">
    <property type="entry name" value="Helical_ferredxn"/>
</dbReference>
<feature type="domain" description="4Fe-4S ferredoxin-type" evidence="1">
    <location>
        <begin position="92"/>
        <end position="123"/>
    </location>
</feature>
<dbReference type="PROSITE" id="PS00198">
    <property type="entry name" value="4FE4S_FER_1"/>
    <property type="match status" value="2"/>
</dbReference>
<dbReference type="InterPro" id="IPR017896">
    <property type="entry name" value="4Fe4S_Fe-S-bd"/>
</dbReference>
<dbReference type="PANTHER" id="PTHR43255">
    <property type="entry name" value="IRON-SULFUR-BINDING OXIDOREDUCTASE FADF-RELATED-RELATED"/>
    <property type="match status" value="1"/>
</dbReference>
<dbReference type="SUPFAM" id="SSF54909">
    <property type="entry name" value="Dimeric alpha+beta barrel"/>
    <property type="match status" value="1"/>
</dbReference>
<evidence type="ECO:0000259" key="1">
    <source>
        <dbReference type="PROSITE" id="PS51379"/>
    </source>
</evidence>
<organism evidence="2">
    <name type="scientific">marine sediment metagenome</name>
    <dbReference type="NCBI Taxonomy" id="412755"/>
    <lineage>
        <taxon>unclassified sequences</taxon>
        <taxon>metagenomes</taxon>
        <taxon>ecological metagenomes</taxon>
    </lineage>
</organism>
<dbReference type="GO" id="GO:0051536">
    <property type="term" value="F:iron-sulfur cluster binding"/>
    <property type="evidence" value="ECO:0007669"/>
    <property type="project" value="InterPro"/>
</dbReference>
<dbReference type="PANTHER" id="PTHR43255:SF2">
    <property type="entry name" value="HETERODISULFIDE REDUCTASE RELATED PROTEIN"/>
    <property type="match status" value="1"/>
</dbReference>
<dbReference type="SUPFAM" id="SSF46548">
    <property type="entry name" value="alpha-helical ferredoxin"/>
    <property type="match status" value="1"/>
</dbReference>
<dbReference type="GO" id="GO:0005886">
    <property type="term" value="C:plasma membrane"/>
    <property type="evidence" value="ECO:0007669"/>
    <property type="project" value="TreeGrafter"/>
</dbReference>
<dbReference type="AlphaFoldDB" id="X1PY76"/>
<dbReference type="InterPro" id="IPR017900">
    <property type="entry name" value="4Fe4S_Fe_S_CS"/>
</dbReference>
<dbReference type="PROSITE" id="PS51379">
    <property type="entry name" value="4FE4S_FER_2"/>
    <property type="match status" value="1"/>
</dbReference>
<accession>X1PY76</accession>
<comment type="caution">
    <text evidence="2">The sequence shown here is derived from an EMBL/GenBank/DDBJ whole genome shotgun (WGS) entry which is preliminary data.</text>
</comment>
<reference evidence="2" key="1">
    <citation type="journal article" date="2014" name="Front. Microbiol.">
        <title>High frequency of phylogenetically diverse reductive dehalogenase-homologous genes in deep subseafloor sedimentary metagenomes.</title>
        <authorList>
            <person name="Kawai M."/>
            <person name="Futagami T."/>
            <person name="Toyoda A."/>
            <person name="Takaki Y."/>
            <person name="Nishi S."/>
            <person name="Hori S."/>
            <person name="Arai W."/>
            <person name="Tsubouchi T."/>
            <person name="Morono Y."/>
            <person name="Uchiyama I."/>
            <person name="Ito T."/>
            <person name="Fujiyama A."/>
            <person name="Inagaki F."/>
            <person name="Takami H."/>
        </authorList>
    </citation>
    <scope>NUCLEOTIDE SEQUENCE</scope>
    <source>
        <strain evidence="2">Expedition CK06-06</strain>
    </source>
</reference>
<dbReference type="Pfam" id="PF13183">
    <property type="entry name" value="Fer4_8"/>
    <property type="match status" value="1"/>
</dbReference>
<evidence type="ECO:0000313" key="2">
    <source>
        <dbReference type="EMBL" id="GAI47461.1"/>
    </source>
</evidence>
<proteinExistence type="predicted"/>